<keyword evidence="15" id="KW-1185">Reference proteome</keyword>
<dbReference type="KEGG" id="sre:PTSG_05722"/>
<evidence type="ECO:0000256" key="12">
    <source>
        <dbReference type="SAM" id="SignalP"/>
    </source>
</evidence>
<dbReference type="InterPro" id="IPR001245">
    <property type="entry name" value="Ser-Thr/Tyr_kinase_cat_dom"/>
</dbReference>
<dbReference type="InterPro" id="IPR000719">
    <property type="entry name" value="Prot_kinase_dom"/>
</dbReference>
<dbReference type="GO" id="GO:0007169">
    <property type="term" value="P:cell surface receptor protein tyrosine kinase signaling pathway"/>
    <property type="evidence" value="ECO:0007669"/>
    <property type="project" value="TreeGrafter"/>
</dbReference>
<name>F2UB12_SALR5</name>
<keyword evidence="3" id="KW-0808">Transferase</keyword>
<evidence type="ECO:0000313" key="15">
    <source>
        <dbReference type="Proteomes" id="UP000007799"/>
    </source>
</evidence>
<feature type="chain" id="PRO_5003287472" evidence="12">
    <location>
        <begin position="31"/>
        <end position="1713"/>
    </location>
</feature>
<feature type="region of interest" description="Disordered" evidence="11">
    <location>
        <begin position="1477"/>
        <end position="1501"/>
    </location>
</feature>
<evidence type="ECO:0000256" key="10">
    <source>
        <dbReference type="PROSITE-ProRule" id="PRU10141"/>
    </source>
</evidence>
<dbReference type="RefSeq" id="XP_004993587.1">
    <property type="nucleotide sequence ID" value="XM_004993530.1"/>
</dbReference>
<keyword evidence="7" id="KW-0472">Membrane</keyword>
<feature type="domain" description="Protein kinase" evidence="13">
    <location>
        <begin position="1172"/>
        <end position="1444"/>
    </location>
</feature>
<dbReference type="SUPFAM" id="SSF56112">
    <property type="entry name" value="Protein kinase-like (PK-like)"/>
    <property type="match status" value="1"/>
</dbReference>
<feature type="compositionally biased region" description="Polar residues" evidence="11">
    <location>
        <begin position="1482"/>
        <end position="1494"/>
    </location>
</feature>
<dbReference type="GO" id="GO:0005524">
    <property type="term" value="F:ATP binding"/>
    <property type="evidence" value="ECO:0007669"/>
    <property type="project" value="UniProtKB-UniRule"/>
</dbReference>
<evidence type="ECO:0000256" key="5">
    <source>
        <dbReference type="ARBA" id="ARBA00022777"/>
    </source>
</evidence>
<dbReference type="PROSITE" id="PS50011">
    <property type="entry name" value="PROTEIN_KINASE_DOM"/>
    <property type="match status" value="1"/>
</dbReference>
<evidence type="ECO:0000313" key="14">
    <source>
        <dbReference type="EMBL" id="EGD74025.1"/>
    </source>
</evidence>
<dbReference type="SMART" id="SM00219">
    <property type="entry name" value="TyrKc"/>
    <property type="match status" value="1"/>
</dbReference>
<dbReference type="GeneID" id="16074163"/>
<dbReference type="InterPro" id="IPR008266">
    <property type="entry name" value="Tyr_kinase_AS"/>
</dbReference>
<keyword evidence="5 14" id="KW-0418">Kinase</keyword>
<dbReference type="InParanoid" id="F2UB12"/>
<dbReference type="OrthoDB" id="1668230at2759"/>
<dbReference type="Pfam" id="PF07714">
    <property type="entry name" value="PK_Tyr_Ser-Thr"/>
    <property type="match status" value="1"/>
</dbReference>
<sequence length="1713" mass="186534">MSTWTMAWRRRDAALLVAVLVCAWSCPSLGELDGLYYACYDTSAAGCVYQGCVSFNNGSECRIAGDSASFKLTKEENDDFRLFVYGTMDCSGPGMEAGPLLTLDTCVDYAGTIVAQFFGSPGQFTLTMRNSTCIDCEAECNPTTCVTGLACKDRDGCGELNDWSACENGTAGSKFSNRKYCPLGWHMCGDGFCTADPGLCIERGGHNYSSTSCSVTAIDRVVLCDFPARSNCEFDADTTRCRTLSMPSCFNLSPYQLRIAPNVTALADVNSATEFSVGYFSAQAGCGITLYRDSDYLNLPVSEGECHQPPDIPHLDTEFTRDVAIFRTDADCVKACAEGGSKCDHSSCLDFQSDTYPVSATTDDCKDLRTQVLCDGKDGCVWIGADWLGCVDSVNAVMGLSYEVTCLFSKLDREACDIFVQCEYDEENSRCFAPNIIEDAATRTSRDVLWLQFSDETKADSAIDSFNLIDLGQDGRVVTTNRMTEYNFDSNGVVGQALGFDGWNWIDILPPLTNSTEVMPPLTNSAELFTQVQFFAKPAIEMNAPESGTTTDLANEPILLHPSQSDLQQNPEGTFVLVAVGLNGVAVYDWTPAQHTFIRILHVNTAIQGWTSITVQILRQRSGQIVVDADRNKMHRVSNLLPSRSRLFPFSHIGGSPTGLLGSYVGGLDEMIVFVLDHEATTPTLEQMFLLTQLHRNLQVDILCFLSYDAETVLRVVANTAVSLALPTMAANPDAIDVNTDQPFEYELLGGDFPTGAITLAKNDDGVSVIVANFADTGTYTFELTATGVDDSSCVASNKFSVEVLPPLAAQVTGLEVPVRATTRAYMRKTMELEVTGGTGEYSVELTEPSMDLFFEYHNGEESVLSGVPSEPAVMNLQLRVVDNGVSAEDTLEVRITIPIEIAPPLVREAKQEQITAAYDVSFPLPLVSGGVPLTGNSSLPYAILFEIDKPQTLQATINDDGKTYTVLATEGGSGSVNVVVRDVVGAEQYEQVDFDIAPPLQVVNATSDMKIIQGRVSVAIEPCGPYKVVGGRGDISFKLEPKPSGLNVTVDSPRAATVVGTPTEEISQAQTFQLIATDENDARIVVHQFQITAVPQASRSWAQRPEGIATTVIVCVCIFLLAVIFYQFRYGKTLEAHDFAPDVAKLMSDGVINAANAADIVYPKELKRDAIQRVEELGRGEFGVVEKGVFKSETVPSYPVAVKVFRSAPDRDAEAAKNALLAEALIMAQFEHENVMAIVGVVTRSEPVMVVLAYCEHGSLESFLKKRQGFDRLIMASRFHIAWEIAKGAEYLISKGFVHRDLAARNVLVSSNYTCCISDFGLARQMESARYVAKDDMKRPVRWLAPEAMAEHVYSEASDVWAFGILLYEIFTDADLPYKGMTLAEVIEYVRKGGKLARPPVLTAQRYAQLMRPCFELKPEDRPTFATLVQLLDSCRREELDFMEETLQGEDAPSSVSKLDNIHTIEARYTNNKDKYRGSTMGLTSDEAASSSPLLRKPESSASLHEYMDLAKVSEVTSASLSTKPSSLSLGRLMMAEREKRGALTSSFSGSRNSLMSNASSSIARRGLLSSALGKTASSSTIDQYMNTTGPKAPPRPSEHYLNDAHMAASVASSTRNASEYVDSLNFVEAVHHHRRQKSDEIDETLFASEYDNLGQEQPEDDDSAGAENGTDAASSASSLGGADKGQAHNVVPQPEPQQQATRPTNDQYIEL</sequence>
<dbReference type="PANTHER" id="PTHR24416">
    <property type="entry name" value="TYROSINE-PROTEIN KINASE RECEPTOR"/>
    <property type="match status" value="1"/>
</dbReference>
<dbReference type="InterPro" id="IPR017441">
    <property type="entry name" value="Protein_kinase_ATP_BS"/>
</dbReference>
<feature type="compositionally biased region" description="Polar residues" evidence="11">
    <location>
        <begin position="1698"/>
        <end position="1713"/>
    </location>
</feature>
<accession>F2UB12</accession>
<feature type="region of interest" description="Disordered" evidence="11">
    <location>
        <begin position="1655"/>
        <end position="1713"/>
    </location>
</feature>
<evidence type="ECO:0000256" key="3">
    <source>
        <dbReference type="ARBA" id="ARBA00022679"/>
    </source>
</evidence>
<gene>
    <name evidence="14" type="ORF">PTSG_05722</name>
</gene>
<keyword evidence="6 10" id="KW-0067">ATP-binding</keyword>
<dbReference type="EMBL" id="GL832967">
    <property type="protein sequence ID" value="EGD74025.1"/>
    <property type="molecule type" value="Genomic_DNA"/>
</dbReference>
<keyword evidence="4 10" id="KW-0547">Nucleotide-binding</keyword>
<feature type="compositionally biased region" description="Low complexity" evidence="11">
    <location>
        <begin position="1674"/>
        <end position="1683"/>
    </location>
</feature>
<feature type="signal peptide" evidence="12">
    <location>
        <begin position="1"/>
        <end position="30"/>
    </location>
</feature>
<dbReference type="InterPro" id="IPR011009">
    <property type="entry name" value="Kinase-like_dom_sf"/>
</dbReference>
<dbReference type="Proteomes" id="UP000007799">
    <property type="component" value="Unassembled WGS sequence"/>
</dbReference>
<evidence type="ECO:0000256" key="8">
    <source>
        <dbReference type="ARBA" id="ARBA00023137"/>
    </source>
</evidence>
<proteinExistence type="predicted"/>
<reference evidence="14" key="1">
    <citation type="submission" date="2009-08" db="EMBL/GenBank/DDBJ databases">
        <title>Annotation of Salpingoeca rosetta.</title>
        <authorList>
            <consortium name="The Broad Institute Genome Sequencing Platform"/>
            <person name="Russ C."/>
            <person name="Cuomo C."/>
            <person name="Burger G."/>
            <person name="Gray M.W."/>
            <person name="Holland P.W.H."/>
            <person name="King N."/>
            <person name="Lang F.B.F."/>
            <person name="Roger A.J."/>
            <person name="Ruiz-Trillo I."/>
            <person name="Young S.K."/>
            <person name="Zeng Q."/>
            <person name="Gargeya S."/>
            <person name="Alvarado L."/>
            <person name="Berlin A."/>
            <person name="Chapman S.B."/>
            <person name="Chen Z."/>
            <person name="Freedman E."/>
            <person name="Gellesch M."/>
            <person name="Goldberg J."/>
            <person name="Griggs A."/>
            <person name="Gujja S."/>
            <person name="Heilman E."/>
            <person name="Heiman D."/>
            <person name="Howarth C."/>
            <person name="Mehta T."/>
            <person name="Neiman D."/>
            <person name="Pearson M."/>
            <person name="Roberts A."/>
            <person name="Saif S."/>
            <person name="Shea T."/>
            <person name="Shenoy N."/>
            <person name="Sisk P."/>
            <person name="Stolte C."/>
            <person name="Sykes S."/>
            <person name="White J."/>
            <person name="Yandava C."/>
            <person name="Haas B."/>
            <person name="Nusbaum C."/>
            <person name="Birren B."/>
        </authorList>
    </citation>
    <scope>NUCLEOTIDE SEQUENCE [LARGE SCALE GENOMIC DNA]</scope>
    <source>
        <strain evidence="14">ATCC 50818</strain>
    </source>
</reference>
<comment type="subcellular location">
    <subcellularLocation>
        <location evidence="2">Endomembrane system</location>
    </subcellularLocation>
    <subcellularLocation>
        <location evidence="1">Membrane</location>
        <topology evidence="1">Single-pass membrane protein</topology>
    </subcellularLocation>
</comment>
<dbReference type="GO" id="GO:0005886">
    <property type="term" value="C:plasma membrane"/>
    <property type="evidence" value="ECO:0007669"/>
    <property type="project" value="TreeGrafter"/>
</dbReference>
<organism evidence="15">
    <name type="scientific">Salpingoeca rosetta (strain ATCC 50818 / BSB-021)</name>
    <dbReference type="NCBI Taxonomy" id="946362"/>
    <lineage>
        <taxon>Eukaryota</taxon>
        <taxon>Choanoflagellata</taxon>
        <taxon>Craspedida</taxon>
        <taxon>Salpingoecidae</taxon>
        <taxon>Salpingoeca</taxon>
    </lineage>
</organism>
<dbReference type="GO" id="GO:0048468">
    <property type="term" value="P:cell development"/>
    <property type="evidence" value="ECO:0007669"/>
    <property type="project" value="UniProtKB-ARBA"/>
</dbReference>
<evidence type="ECO:0000256" key="1">
    <source>
        <dbReference type="ARBA" id="ARBA00004167"/>
    </source>
</evidence>
<dbReference type="PROSITE" id="PS00107">
    <property type="entry name" value="PROTEIN_KINASE_ATP"/>
    <property type="match status" value="1"/>
</dbReference>
<dbReference type="CDD" id="cd00192">
    <property type="entry name" value="PTKc"/>
    <property type="match status" value="1"/>
</dbReference>
<keyword evidence="12" id="KW-0732">Signal</keyword>
<dbReference type="GO" id="GO:0043235">
    <property type="term" value="C:receptor complex"/>
    <property type="evidence" value="ECO:0007669"/>
    <property type="project" value="TreeGrafter"/>
</dbReference>
<keyword evidence="8" id="KW-0829">Tyrosine-protein kinase</keyword>
<dbReference type="PANTHER" id="PTHR24416:SF611">
    <property type="entry name" value="TYROSINE-PROTEIN KINASE TRANSMEMBRANE RECEPTOR ROR"/>
    <property type="match status" value="1"/>
</dbReference>
<dbReference type="GO" id="GO:0004714">
    <property type="term" value="F:transmembrane receptor protein tyrosine kinase activity"/>
    <property type="evidence" value="ECO:0007669"/>
    <property type="project" value="UniProtKB-EC"/>
</dbReference>
<dbReference type="PRINTS" id="PR00109">
    <property type="entry name" value="TYRKINASE"/>
</dbReference>
<evidence type="ECO:0000256" key="6">
    <source>
        <dbReference type="ARBA" id="ARBA00022840"/>
    </source>
</evidence>
<dbReference type="eggNOG" id="KOG0197">
    <property type="taxonomic scope" value="Eukaryota"/>
</dbReference>
<dbReference type="STRING" id="946362.F2UB12"/>
<protein>
    <submittedName>
        <fullName evidence="14">TK/RTKC protein kinase</fullName>
    </submittedName>
</protein>
<evidence type="ECO:0000256" key="9">
    <source>
        <dbReference type="ARBA" id="ARBA00051243"/>
    </source>
</evidence>
<evidence type="ECO:0000256" key="4">
    <source>
        <dbReference type="ARBA" id="ARBA00022741"/>
    </source>
</evidence>
<dbReference type="Gene3D" id="1.10.510.10">
    <property type="entry name" value="Transferase(Phosphotransferase) domain 1"/>
    <property type="match status" value="1"/>
</dbReference>
<dbReference type="PROSITE" id="PS00109">
    <property type="entry name" value="PROTEIN_KINASE_TYR"/>
    <property type="match status" value="1"/>
</dbReference>
<dbReference type="GO" id="GO:0012505">
    <property type="term" value="C:endomembrane system"/>
    <property type="evidence" value="ECO:0007669"/>
    <property type="project" value="UniProtKB-SubCell"/>
</dbReference>
<evidence type="ECO:0000256" key="11">
    <source>
        <dbReference type="SAM" id="MobiDB-lite"/>
    </source>
</evidence>
<dbReference type="GO" id="GO:0050793">
    <property type="term" value="P:regulation of developmental process"/>
    <property type="evidence" value="ECO:0007669"/>
    <property type="project" value="UniProtKB-ARBA"/>
</dbReference>
<comment type="catalytic activity">
    <reaction evidence="9">
        <text>L-tyrosyl-[protein] + ATP = O-phospho-L-tyrosyl-[protein] + ADP + H(+)</text>
        <dbReference type="Rhea" id="RHEA:10596"/>
        <dbReference type="Rhea" id="RHEA-COMP:10136"/>
        <dbReference type="Rhea" id="RHEA-COMP:20101"/>
        <dbReference type="ChEBI" id="CHEBI:15378"/>
        <dbReference type="ChEBI" id="CHEBI:30616"/>
        <dbReference type="ChEBI" id="CHEBI:46858"/>
        <dbReference type="ChEBI" id="CHEBI:61978"/>
        <dbReference type="ChEBI" id="CHEBI:456216"/>
        <dbReference type="EC" id="2.7.10.1"/>
    </reaction>
</comment>
<dbReference type="FunFam" id="1.10.510.10:FF:001512">
    <property type="entry name" value="Receptor tyrosine-protein kinase erbB-2"/>
    <property type="match status" value="1"/>
</dbReference>
<dbReference type="InterPro" id="IPR020635">
    <property type="entry name" value="Tyr_kinase_cat_dom"/>
</dbReference>
<evidence type="ECO:0000256" key="2">
    <source>
        <dbReference type="ARBA" id="ARBA00004308"/>
    </source>
</evidence>
<feature type="binding site" evidence="10">
    <location>
        <position position="1204"/>
    </location>
    <ligand>
        <name>ATP</name>
        <dbReference type="ChEBI" id="CHEBI:30616"/>
    </ligand>
</feature>
<evidence type="ECO:0000256" key="7">
    <source>
        <dbReference type="ARBA" id="ARBA00023136"/>
    </source>
</evidence>
<dbReference type="InterPro" id="IPR050122">
    <property type="entry name" value="RTK"/>
</dbReference>
<evidence type="ECO:0000259" key="13">
    <source>
        <dbReference type="PROSITE" id="PS50011"/>
    </source>
</evidence>